<evidence type="ECO:0000256" key="1">
    <source>
        <dbReference type="ARBA" id="ARBA00004604"/>
    </source>
</evidence>
<dbReference type="InterPro" id="IPR029060">
    <property type="entry name" value="PIN-like_dom_sf"/>
</dbReference>
<dbReference type="SMART" id="SM00670">
    <property type="entry name" value="PINc"/>
    <property type="match status" value="1"/>
</dbReference>
<dbReference type="InterPro" id="IPR037503">
    <property type="entry name" value="Fcf1_PIN"/>
</dbReference>
<dbReference type="STRING" id="75913.A0A0K0G0R7"/>
<dbReference type="AlphaFoldDB" id="A0A0K0G0R7"/>
<dbReference type="WBParaSite" id="SVE_1830300.2">
    <property type="protein sequence ID" value="SVE_1830300.2"/>
    <property type="gene ID" value="SVE_1830300"/>
</dbReference>
<accession>A0A0K0G0R7</accession>
<dbReference type="GO" id="GO:0006364">
    <property type="term" value="P:rRNA processing"/>
    <property type="evidence" value="ECO:0007669"/>
    <property type="project" value="UniProtKB-KW"/>
</dbReference>
<dbReference type="Proteomes" id="UP000035680">
    <property type="component" value="Unassembled WGS sequence"/>
</dbReference>
<evidence type="ECO:0000259" key="7">
    <source>
        <dbReference type="SMART" id="SM00670"/>
    </source>
</evidence>
<dbReference type="InterPro" id="IPR002716">
    <property type="entry name" value="PIN_dom"/>
</dbReference>
<dbReference type="Pfam" id="PF04900">
    <property type="entry name" value="Fcf1"/>
    <property type="match status" value="1"/>
</dbReference>
<dbReference type="Gene3D" id="3.40.50.1010">
    <property type="entry name" value="5'-nuclease"/>
    <property type="match status" value="1"/>
</dbReference>
<keyword evidence="8" id="KW-1185">Reference proteome</keyword>
<reference evidence="9" key="2">
    <citation type="submission" date="2015-08" db="UniProtKB">
        <authorList>
            <consortium name="WormBaseParasite"/>
        </authorList>
    </citation>
    <scope>IDENTIFICATION</scope>
</reference>
<name>A0A0K0G0R7_STRVS</name>
<dbReference type="InterPro" id="IPR006984">
    <property type="entry name" value="Fcf1/UTP23"/>
</dbReference>
<evidence type="ECO:0000313" key="9">
    <source>
        <dbReference type="WBParaSite" id="SVE_1830300.2"/>
    </source>
</evidence>
<dbReference type="GO" id="GO:0032040">
    <property type="term" value="C:small-subunit processome"/>
    <property type="evidence" value="ECO:0007669"/>
    <property type="project" value="InterPro"/>
</dbReference>
<reference evidence="8" key="1">
    <citation type="submission" date="2014-07" db="EMBL/GenBank/DDBJ databases">
        <authorList>
            <person name="Martin A.A"/>
            <person name="De Silva N."/>
        </authorList>
    </citation>
    <scope>NUCLEOTIDE SEQUENCE</scope>
</reference>
<evidence type="ECO:0000256" key="6">
    <source>
        <dbReference type="ARBA" id="ARBA00069243"/>
    </source>
</evidence>
<sequence>MHLNTILHFYKLFYLGKYKSTAKFAKNRVKQIKATDERISEDKRKTNTKKEDDKKIKLIEAPKVSSAMFLRYNTQLGPPFHVIIDTNFINFSVKNKIELMKGLMDCLYAKVIPYVTDCVFGELEKNGNRFKVALKILKDSRVRRLKCTHKGIYADDCIVDRIKQHKCYIVATCDKDLKNRIRKIPGVPIMYIANYRYTIERMPDAFGAKT</sequence>
<organism evidence="8 9">
    <name type="scientific">Strongyloides venezuelensis</name>
    <name type="common">Threadworm</name>
    <dbReference type="NCBI Taxonomy" id="75913"/>
    <lineage>
        <taxon>Eukaryota</taxon>
        <taxon>Metazoa</taxon>
        <taxon>Ecdysozoa</taxon>
        <taxon>Nematoda</taxon>
        <taxon>Chromadorea</taxon>
        <taxon>Rhabditida</taxon>
        <taxon>Tylenchina</taxon>
        <taxon>Panagrolaimomorpha</taxon>
        <taxon>Strongyloidoidea</taxon>
        <taxon>Strongyloididae</taxon>
        <taxon>Strongyloides</taxon>
    </lineage>
</organism>
<dbReference type="FunFam" id="3.40.50.1010:FF:000004">
    <property type="entry name" value="rRNA-processing protein FCF1 homolog"/>
    <property type="match status" value="1"/>
</dbReference>
<comment type="similarity">
    <text evidence="5">Belongs to the UTP23/FCF1 family. FCF1 subfamily.</text>
</comment>
<keyword evidence="3" id="KW-0698">rRNA processing</keyword>
<protein>
    <recommendedName>
        <fullName evidence="6">rRNA-processing protein FCF1 homolog</fullName>
    </recommendedName>
</protein>
<evidence type="ECO:0000256" key="4">
    <source>
        <dbReference type="ARBA" id="ARBA00023242"/>
    </source>
</evidence>
<dbReference type="GO" id="GO:0042274">
    <property type="term" value="P:ribosomal small subunit biogenesis"/>
    <property type="evidence" value="ECO:0007669"/>
    <property type="project" value="UniProtKB-ARBA"/>
</dbReference>
<keyword evidence="2" id="KW-0690">Ribosome biogenesis</keyword>
<evidence type="ECO:0000313" key="8">
    <source>
        <dbReference type="Proteomes" id="UP000035680"/>
    </source>
</evidence>
<comment type="subcellular location">
    <subcellularLocation>
        <location evidence="1">Nucleus</location>
        <location evidence="1">Nucleolus</location>
    </subcellularLocation>
</comment>
<dbReference type="SUPFAM" id="SSF88723">
    <property type="entry name" value="PIN domain-like"/>
    <property type="match status" value="1"/>
</dbReference>
<keyword evidence="4" id="KW-0539">Nucleus</keyword>
<feature type="domain" description="PIN" evidence="7">
    <location>
        <begin position="80"/>
        <end position="179"/>
    </location>
</feature>
<proteinExistence type="inferred from homology"/>
<evidence type="ECO:0000256" key="2">
    <source>
        <dbReference type="ARBA" id="ARBA00022517"/>
    </source>
</evidence>
<dbReference type="CDD" id="cd09864">
    <property type="entry name" value="PIN_Fcf1-like"/>
    <property type="match status" value="1"/>
</dbReference>
<evidence type="ECO:0000256" key="5">
    <source>
        <dbReference type="ARBA" id="ARBA00024026"/>
    </source>
</evidence>
<dbReference type="PANTHER" id="PTHR12416">
    <property type="entry name" value="RRNA-PROCESSING PROTEIN UTP23 HOMOLOG"/>
    <property type="match status" value="1"/>
</dbReference>
<evidence type="ECO:0000256" key="3">
    <source>
        <dbReference type="ARBA" id="ARBA00022552"/>
    </source>
</evidence>